<dbReference type="Proteomes" id="UP000663852">
    <property type="component" value="Unassembled WGS sequence"/>
</dbReference>
<dbReference type="EMBL" id="CAJNOJ010001280">
    <property type="protein sequence ID" value="CAF1548340.1"/>
    <property type="molecule type" value="Genomic_DNA"/>
</dbReference>
<evidence type="ECO:0000313" key="2">
    <source>
        <dbReference type="EMBL" id="CAF1548340.1"/>
    </source>
</evidence>
<dbReference type="Proteomes" id="UP000663828">
    <property type="component" value="Unassembled WGS sequence"/>
</dbReference>
<accession>A0A816DJU4</accession>
<sequence>MATYHSQVFVLRYGTHYTSRFLIGGHIVEESFLKSTELYSDETVRKSRQSGARASFMGKFSLSANYGTQVSTTSIDINKYEERVTYRHITSEGGKPFLLGMSLQDWQMTIETNPIILQRTIENITMAIDPKQIPEIEEDYVYKAIEKINNAIETYIKMNLIYGCMERTSLSFNWLANIDDGSCAETVANTHSPSPPDDLCNSFKLSNFHTNTQQCPLGFTQNLLHTLTRTQRIEHQYSYKCGLFGIKRCHRTIYLGTGIVTSYLYSCTKISNALLTQYTFGGSFTTNKINLITNTKSCPSEYTPVRIINDIDVCHAEHISNVHNLPKFAGMFSCQTTIKLNGSYDLCPKGSSAYVIGIIENDCILHVCLRLKTKNIGVLPSISLPPYYINHSFDFSLINNHASVI</sequence>
<dbReference type="OrthoDB" id="5950457at2759"/>
<evidence type="ECO:0000313" key="3">
    <source>
        <dbReference type="EMBL" id="CAF1638336.1"/>
    </source>
</evidence>
<dbReference type="PROSITE" id="PS51412">
    <property type="entry name" value="MACPF_2"/>
    <property type="match status" value="1"/>
</dbReference>
<dbReference type="InterPro" id="IPR020864">
    <property type="entry name" value="MACPF"/>
</dbReference>
<evidence type="ECO:0000313" key="4">
    <source>
        <dbReference type="Proteomes" id="UP000663828"/>
    </source>
</evidence>
<comment type="caution">
    <text evidence="3">The sequence shown here is derived from an EMBL/GenBank/DDBJ whole genome shotgun (WGS) entry which is preliminary data.</text>
</comment>
<gene>
    <name evidence="2" type="ORF">EDS130_LOCUS45819</name>
    <name evidence="3" type="ORF">XAT740_LOCUS52868</name>
</gene>
<feature type="domain" description="MACPF" evidence="1">
    <location>
        <begin position="1"/>
        <end position="159"/>
    </location>
</feature>
<protein>
    <recommendedName>
        <fullName evidence="1">MACPF domain-containing protein</fullName>
    </recommendedName>
</protein>
<dbReference type="EMBL" id="CAJNOR010008846">
    <property type="protein sequence ID" value="CAF1638336.1"/>
    <property type="molecule type" value="Genomic_DNA"/>
</dbReference>
<dbReference type="Pfam" id="PF01823">
    <property type="entry name" value="MACPF"/>
    <property type="match status" value="1"/>
</dbReference>
<proteinExistence type="predicted"/>
<reference evidence="3" key="1">
    <citation type="submission" date="2021-02" db="EMBL/GenBank/DDBJ databases">
        <authorList>
            <person name="Nowell W R."/>
        </authorList>
    </citation>
    <scope>NUCLEOTIDE SEQUENCE</scope>
</reference>
<organism evidence="3 4">
    <name type="scientific">Adineta ricciae</name>
    <name type="common">Rotifer</name>
    <dbReference type="NCBI Taxonomy" id="249248"/>
    <lineage>
        <taxon>Eukaryota</taxon>
        <taxon>Metazoa</taxon>
        <taxon>Spiralia</taxon>
        <taxon>Gnathifera</taxon>
        <taxon>Rotifera</taxon>
        <taxon>Eurotatoria</taxon>
        <taxon>Bdelloidea</taxon>
        <taxon>Adinetida</taxon>
        <taxon>Adinetidae</taxon>
        <taxon>Adineta</taxon>
    </lineage>
</organism>
<evidence type="ECO:0000259" key="1">
    <source>
        <dbReference type="PROSITE" id="PS51412"/>
    </source>
</evidence>
<name>A0A816DJU4_ADIRI</name>
<dbReference type="AlphaFoldDB" id="A0A816DJU4"/>
<keyword evidence="4" id="KW-1185">Reference proteome</keyword>